<feature type="transmembrane region" description="Helical" evidence="1">
    <location>
        <begin position="36"/>
        <end position="58"/>
    </location>
</feature>
<dbReference type="InterPro" id="IPR008756">
    <property type="entry name" value="Peptidase_M56"/>
</dbReference>
<sequence>MHTLIGGVILLSLILGSGATLKNLNNITPWSQRRKLQLLILVLPFFPLGFSVFCLYHFVEHLCLAGDPLWDELLASMLALLTSALLLGAMLKALIRIFLMHRFVSSYRQRATQDIHQRIDRLVRGRYLTPIKVFLLPVQHPIAFTCGFFRPIIFLSPWMINHLDTHELDAVLAHEVEHVIRRDYGVLFLAAFLRDAFLYLPTSHKGYHQLQQEKELACDEQAVSTTRRPLALASALTKVWLHGVDEEPYLSAGLGQPLLPQQTTMKYRVERLLETPPSFPPRSTNRFRWNISGIALLVLIQILFFFIGMKLIGCDPTMIIVHLLHR</sequence>
<accession>A0ABQ6FVI1</accession>
<dbReference type="Proteomes" id="UP001344906">
    <property type="component" value="Unassembled WGS sequence"/>
</dbReference>
<evidence type="ECO:0000256" key="1">
    <source>
        <dbReference type="SAM" id="Phobius"/>
    </source>
</evidence>
<feature type="transmembrane region" description="Helical" evidence="1">
    <location>
        <begin position="78"/>
        <end position="99"/>
    </location>
</feature>
<feature type="transmembrane region" description="Helical" evidence="1">
    <location>
        <begin position="6"/>
        <end position="24"/>
    </location>
</feature>
<reference evidence="3 4" key="1">
    <citation type="submission" date="2023-02" db="EMBL/GenBank/DDBJ databases">
        <title>Dictyobacter halimunensis sp. nov., a new member of the class Ktedonobacteria from forest soil in a geothermal area.</title>
        <authorList>
            <person name="Rachmania M.K."/>
            <person name="Ningsih F."/>
            <person name="Sakai Y."/>
            <person name="Yabe S."/>
            <person name="Yokota A."/>
            <person name="Sjamsuridzal W."/>
        </authorList>
    </citation>
    <scope>NUCLEOTIDE SEQUENCE [LARGE SCALE GENOMIC DNA]</scope>
    <source>
        <strain evidence="3 4">S3.2.2.5</strain>
    </source>
</reference>
<dbReference type="RefSeq" id="WP_338252434.1">
    <property type="nucleotide sequence ID" value="NZ_BSRI01000002.1"/>
</dbReference>
<dbReference type="EMBL" id="BSRI01000002">
    <property type="protein sequence ID" value="GLV56816.1"/>
    <property type="molecule type" value="Genomic_DNA"/>
</dbReference>
<dbReference type="PANTHER" id="PTHR34978:SF3">
    <property type="entry name" value="SLR0241 PROTEIN"/>
    <property type="match status" value="1"/>
</dbReference>
<comment type="caution">
    <text evidence="3">The sequence shown here is derived from an EMBL/GenBank/DDBJ whole genome shotgun (WGS) entry which is preliminary data.</text>
</comment>
<name>A0ABQ6FVI1_9CHLR</name>
<dbReference type="Pfam" id="PF05569">
    <property type="entry name" value="Peptidase_M56"/>
    <property type="match status" value="1"/>
</dbReference>
<evidence type="ECO:0000313" key="3">
    <source>
        <dbReference type="EMBL" id="GLV56816.1"/>
    </source>
</evidence>
<evidence type="ECO:0000313" key="4">
    <source>
        <dbReference type="Proteomes" id="UP001344906"/>
    </source>
</evidence>
<gene>
    <name evidence="3" type="ORF">KDH_36550</name>
</gene>
<protein>
    <recommendedName>
        <fullName evidence="2">Peptidase M56 domain-containing protein</fullName>
    </recommendedName>
</protein>
<dbReference type="CDD" id="cd07326">
    <property type="entry name" value="M56_BlaR1_MecR1_like"/>
    <property type="match status" value="1"/>
</dbReference>
<feature type="domain" description="Peptidase M56" evidence="2">
    <location>
        <begin position="79"/>
        <end position="225"/>
    </location>
</feature>
<evidence type="ECO:0000259" key="2">
    <source>
        <dbReference type="Pfam" id="PF05569"/>
    </source>
</evidence>
<keyword evidence="1" id="KW-0472">Membrane</keyword>
<keyword evidence="4" id="KW-1185">Reference proteome</keyword>
<proteinExistence type="predicted"/>
<dbReference type="PANTHER" id="PTHR34978">
    <property type="entry name" value="POSSIBLE SENSOR-TRANSDUCER PROTEIN BLAR"/>
    <property type="match status" value="1"/>
</dbReference>
<dbReference type="InterPro" id="IPR052173">
    <property type="entry name" value="Beta-lactam_resp_regulator"/>
</dbReference>
<keyword evidence="1" id="KW-1133">Transmembrane helix</keyword>
<feature type="transmembrane region" description="Helical" evidence="1">
    <location>
        <begin position="289"/>
        <end position="309"/>
    </location>
</feature>
<keyword evidence="1" id="KW-0812">Transmembrane</keyword>
<organism evidence="3 4">
    <name type="scientific">Dictyobacter halimunensis</name>
    <dbReference type="NCBI Taxonomy" id="3026934"/>
    <lineage>
        <taxon>Bacteria</taxon>
        <taxon>Bacillati</taxon>
        <taxon>Chloroflexota</taxon>
        <taxon>Ktedonobacteria</taxon>
        <taxon>Ktedonobacterales</taxon>
        <taxon>Dictyobacteraceae</taxon>
        <taxon>Dictyobacter</taxon>
    </lineage>
</organism>
<dbReference type="Gene3D" id="3.30.2010.10">
    <property type="entry name" value="Metalloproteases ('zincins'), catalytic domain"/>
    <property type="match status" value="1"/>
</dbReference>